<name>A0A2K1KVS9_PHYPA</name>
<evidence type="ECO:0000256" key="6">
    <source>
        <dbReference type="ARBA" id="ARBA00023242"/>
    </source>
</evidence>
<feature type="transmembrane region" description="Helical" evidence="9">
    <location>
        <begin position="1173"/>
        <end position="1191"/>
    </location>
</feature>
<evidence type="ECO:0000313" key="11">
    <source>
        <dbReference type="EMBL" id="PNR57881.1"/>
    </source>
</evidence>
<dbReference type="SUPFAM" id="SSF103612">
    <property type="entry name" value="SBT domain"/>
    <property type="match status" value="1"/>
</dbReference>
<feature type="region of interest" description="Disordered" evidence="8">
    <location>
        <begin position="1"/>
        <end position="62"/>
    </location>
</feature>
<reference evidence="12" key="3">
    <citation type="submission" date="2020-12" db="UniProtKB">
        <authorList>
            <consortium name="EnsemblPlants"/>
        </authorList>
    </citation>
    <scope>IDENTIFICATION</scope>
</reference>
<dbReference type="GO" id="GO:0000976">
    <property type="term" value="F:transcription cis-regulatory region binding"/>
    <property type="evidence" value="ECO:0000318"/>
    <property type="project" value="GO_Central"/>
</dbReference>
<evidence type="ECO:0000256" key="2">
    <source>
        <dbReference type="ARBA" id="ARBA00022723"/>
    </source>
</evidence>
<dbReference type="PANTHER" id="PTHR31251:SF86">
    <property type="entry name" value="SQUAMOSA PROMOTER-BINDING-LIKE PROTEIN 1"/>
    <property type="match status" value="1"/>
</dbReference>
<keyword evidence="4" id="KW-0862">Zinc</keyword>
<dbReference type="EMBL" id="ABEU02000003">
    <property type="protein sequence ID" value="PNR57881.1"/>
    <property type="molecule type" value="Genomic_DNA"/>
</dbReference>
<evidence type="ECO:0000256" key="7">
    <source>
        <dbReference type="PROSITE-ProRule" id="PRU00470"/>
    </source>
</evidence>
<dbReference type="GO" id="GO:0008270">
    <property type="term" value="F:zinc ion binding"/>
    <property type="evidence" value="ECO:0007669"/>
    <property type="project" value="UniProtKB-KW"/>
</dbReference>
<dbReference type="InterPro" id="IPR036770">
    <property type="entry name" value="Ankyrin_rpt-contain_sf"/>
</dbReference>
<keyword evidence="6" id="KW-0539">Nucleus</keyword>
<accession>A0A2K1KVS9</accession>
<evidence type="ECO:0000313" key="12">
    <source>
        <dbReference type="EnsemblPlants" id="Pp3c3_23940V3.1"/>
    </source>
</evidence>
<feature type="region of interest" description="Disordered" evidence="8">
    <location>
        <begin position="520"/>
        <end position="539"/>
    </location>
</feature>
<organism evidence="11">
    <name type="scientific">Physcomitrium patens</name>
    <name type="common">Spreading-leaved earth moss</name>
    <name type="synonym">Physcomitrella patens</name>
    <dbReference type="NCBI Taxonomy" id="3218"/>
    <lineage>
        <taxon>Eukaryota</taxon>
        <taxon>Viridiplantae</taxon>
        <taxon>Streptophyta</taxon>
        <taxon>Embryophyta</taxon>
        <taxon>Bryophyta</taxon>
        <taxon>Bryophytina</taxon>
        <taxon>Bryopsida</taxon>
        <taxon>Funariidae</taxon>
        <taxon>Funariales</taxon>
        <taxon>Funariaceae</taxon>
        <taxon>Physcomitrium</taxon>
    </lineage>
</organism>
<dbReference type="GO" id="GO:0005634">
    <property type="term" value="C:nucleus"/>
    <property type="evidence" value="ECO:0000318"/>
    <property type="project" value="GO_Central"/>
</dbReference>
<dbReference type="SMART" id="SM00248">
    <property type="entry name" value="ANK"/>
    <property type="match status" value="3"/>
</dbReference>
<keyword evidence="9" id="KW-1133">Transmembrane helix</keyword>
<evidence type="ECO:0000259" key="10">
    <source>
        <dbReference type="PROSITE" id="PS51141"/>
    </source>
</evidence>
<feature type="domain" description="SBP-type" evidence="10">
    <location>
        <begin position="199"/>
        <end position="276"/>
    </location>
</feature>
<evidence type="ECO:0000256" key="1">
    <source>
        <dbReference type="ARBA" id="ARBA00004123"/>
    </source>
</evidence>
<evidence type="ECO:0000256" key="3">
    <source>
        <dbReference type="ARBA" id="ARBA00022771"/>
    </source>
</evidence>
<evidence type="ECO:0000256" key="8">
    <source>
        <dbReference type="SAM" id="MobiDB-lite"/>
    </source>
</evidence>
<dbReference type="Pfam" id="PF26102">
    <property type="entry name" value="Ig_SPL7"/>
    <property type="match status" value="1"/>
</dbReference>
<dbReference type="Gramene" id="Pp3c3_23940V3.2">
    <property type="protein sequence ID" value="Pp3c3_23940V3.2"/>
    <property type="gene ID" value="Pp3c3_23940"/>
</dbReference>
<dbReference type="AlphaFoldDB" id="A0A2K1KVS9"/>
<sequence length="1214" mass="133353">MERDIRQAGVDSRSHISPPLFQHQFFPAGGVQPSIANNVENSNGRLSSADGGHNTEEGIEHPSHWDMKTWNWDSIQFVAQRAGERGDGSFEEQREHGNNGSDGNHRASATVVTIDRPCSGERRRRSNEEDERGKYFLEMETPSPPLNDGHAFPGDDDSQEAVGSLSLKLGGDAYAHIEENGGGSRNGKRNRSSSPQYQVPMCQVDACKADLSKAKDYYRRHKVCETHSKATKAPVSRLMQRFCQQCSRFHPLQEFDEGKRSCRRRLAGHNRRRRKTQPDAAAAQALLVAEEERLSKGGSGLIGSLLNILSHLMGTTNLDRFNAPVLDREALLRKVITASLEDINRTTPLWAQLLANPHHLTSLLGQQPQQLAASNGHVANVNVDTQHLLSRLTSPSPEALLLMLQNSLDAQIAAASITIQNNLGSQMHGASGLGNFPLGSTCGLETQLAPPRTTETCVAPTSAGVSHSLLSSPMLARGSSLKDVVRPTPMVPKPLPQLNSEQLVQHGIPAVQSSFMPYQAHAGSPTKKHASNGLGPTIFNHFPTDGRLLPISPTVDPSSSARQEVNLQLPLRQSSGSSQSGSDEPLPSSSHAREPRNWTRRIAMKLFERNPEELPLDLRFQIDSWLAHLPSDMESYIRPGCLVLTIFVSMPVCGWAELDADLQGSVQRLLDLHEGDFWHKGRILVQVERQTVLIVDGIIQDKRLVDSWSRPYIQSVRPLAVEADQAANITVKGFNLTLPDTRVLCAHRGKYLIQHGSTDSNEAEVAFNDIEDDLDSCTGQSMDLSTSYSNVETSLRLDAKFTSCVEHPYAVGRCFLEVEHDTTLANARPLIIADRWVCSELCTLEEEVEVIASRTTQAALLEGLQPVEVIGCSQVARLVMEEDVASFLYELGWYFGGGISRQMDDTAELNVVSATRLKCLLIFSVERSWCAVVRKLLDVTLEGQNIDTSIARLSKILRNDVSLLHRAVRRKSRNMVELLLAYVPSSISTETIKNAGDTEKSGNSMQFNSQWSTLFRPDISGPAGLTPLHVAASMEDGEDIVDALTNDLFQVGLHAWMNKRDDSGRTPLQYAMMGNHIKSIELVSCKVAALAGTSHQVCISIPPDSLLQTLDQRSSRDVHDGSRGFSSLQLAEWVDSGTAPVKNLSINKTLAPCRVHARRAHFGGISGPAFKPFLLSLVAIATVCVCVCILIRTPPSIRFVMQPFRWEGVDGGPR</sequence>
<keyword evidence="9" id="KW-0812">Transmembrane</keyword>
<feature type="compositionally biased region" description="Polar residues" evidence="8">
    <location>
        <begin position="34"/>
        <end position="46"/>
    </location>
</feature>
<dbReference type="FunCoup" id="A0A2K1KVS9">
    <property type="interactions" value="2913"/>
</dbReference>
<reference evidence="11 13" key="1">
    <citation type="journal article" date="2008" name="Science">
        <title>The Physcomitrella genome reveals evolutionary insights into the conquest of land by plants.</title>
        <authorList>
            <person name="Rensing S."/>
            <person name="Lang D."/>
            <person name="Zimmer A."/>
            <person name="Terry A."/>
            <person name="Salamov A."/>
            <person name="Shapiro H."/>
            <person name="Nishiyama T."/>
            <person name="Perroud P.-F."/>
            <person name="Lindquist E."/>
            <person name="Kamisugi Y."/>
            <person name="Tanahashi T."/>
            <person name="Sakakibara K."/>
            <person name="Fujita T."/>
            <person name="Oishi K."/>
            <person name="Shin-I T."/>
            <person name="Kuroki Y."/>
            <person name="Toyoda A."/>
            <person name="Suzuki Y."/>
            <person name="Hashimoto A."/>
            <person name="Yamaguchi K."/>
            <person name="Sugano A."/>
            <person name="Kohara Y."/>
            <person name="Fujiyama A."/>
            <person name="Anterola A."/>
            <person name="Aoki S."/>
            <person name="Ashton N."/>
            <person name="Barbazuk W.B."/>
            <person name="Barker E."/>
            <person name="Bennetzen J."/>
            <person name="Bezanilla M."/>
            <person name="Blankenship R."/>
            <person name="Cho S.H."/>
            <person name="Dutcher S."/>
            <person name="Estelle M."/>
            <person name="Fawcett J.A."/>
            <person name="Gundlach H."/>
            <person name="Hanada K."/>
            <person name="Heyl A."/>
            <person name="Hicks K.A."/>
            <person name="Hugh J."/>
            <person name="Lohr M."/>
            <person name="Mayer K."/>
            <person name="Melkozernov A."/>
            <person name="Murata T."/>
            <person name="Nelson D."/>
            <person name="Pils B."/>
            <person name="Prigge M."/>
            <person name="Reiss B."/>
            <person name="Renner T."/>
            <person name="Rombauts S."/>
            <person name="Rushton P."/>
            <person name="Sanderfoot A."/>
            <person name="Schween G."/>
            <person name="Shiu S.-H."/>
            <person name="Stueber K."/>
            <person name="Theodoulou F.L."/>
            <person name="Tu H."/>
            <person name="Van de Peer Y."/>
            <person name="Verrier P.J."/>
            <person name="Waters E."/>
            <person name="Wood A."/>
            <person name="Yang L."/>
            <person name="Cove D."/>
            <person name="Cuming A."/>
            <person name="Hasebe M."/>
            <person name="Lucas S."/>
            <person name="Mishler D.B."/>
            <person name="Reski R."/>
            <person name="Grigoriev I."/>
            <person name="Quatrano R.S."/>
            <person name="Boore J.L."/>
        </authorList>
    </citation>
    <scope>NUCLEOTIDE SEQUENCE [LARGE SCALE GENOMIC DNA]</scope>
    <source>
        <strain evidence="12 13">cv. Gransden 2004</strain>
    </source>
</reference>
<gene>
    <name evidence="12" type="primary">LOC112279916</name>
    <name evidence="11" type="ORF">PHYPA_004875</name>
</gene>
<dbReference type="RefSeq" id="XP_024370445.1">
    <property type="nucleotide sequence ID" value="XM_024514677.2"/>
</dbReference>
<dbReference type="STRING" id="3218.A0A2K1KVS9"/>
<dbReference type="InterPro" id="IPR004333">
    <property type="entry name" value="SBP_dom"/>
</dbReference>
<keyword evidence="2" id="KW-0479">Metal-binding</keyword>
<dbReference type="Gene3D" id="1.25.40.20">
    <property type="entry name" value="Ankyrin repeat-containing domain"/>
    <property type="match status" value="1"/>
</dbReference>
<keyword evidence="13" id="KW-1185">Reference proteome</keyword>
<dbReference type="KEGG" id="ppp:112279916"/>
<feature type="compositionally biased region" description="Basic and acidic residues" evidence="8">
    <location>
        <begin position="53"/>
        <end position="62"/>
    </location>
</feature>
<evidence type="ECO:0000256" key="9">
    <source>
        <dbReference type="SAM" id="Phobius"/>
    </source>
</evidence>
<dbReference type="EnsemblPlants" id="Pp3c3_23940V3.2">
    <property type="protein sequence ID" value="Pp3c3_23940V3.2"/>
    <property type="gene ID" value="Pp3c3_23940"/>
</dbReference>
<dbReference type="GeneID" id="112279916"/>
<dbReference type="Pfam" id="PF03110">
    <property type="entry name" value="SBP"/>
    <property type="match status" value="1"/>
</dbReference>
<dbReference type="InterPro" id="IPR002110">
    <property type="entry name" value="Ankyrin_rpt"/>
</dbReference>
<evidence type="ECO:0000256" key="4">
    <source>
        <dbReference type="ARBA" id="ARBA00022833"/>
    </source>
</evidence>
<feature type="region of interest" description="Disordered" evidence="8">
    <location>
        <begin position="570"/>
        <end position="595"/>
    </location>
</feature>
<dbReference type="InterPro" id="IPR044817">
    <property type="entry name" value="SBP-like"/>
</dbReference>
<comment type="subcellular location">
    <subcellularLocation>
        <location evidence="1">Nucleus</location>
    </subcellularLocation>
</comment>
<dbReference type="SUPFAM" id="SSF48403">
    <property type="entry name" value="Ankyrin repeat"/>
    <property type="match status" value="1"/>
</dbReference>
<proteinExistence type="predicted"/>
<dbReference type="Gene3D" id="4.10.1100.10">
    <property type="entry name" value="Transcription factor, SBP-box domain"/>
    <property type="match status" value="1"/>
</dbReference>
<reference evidence="11 13" key="2">
    <citation type="journal article" date="2018" name="Plant J.">
        <title>The Physcomitrella patens chromosome-scale assembly reveals moss genome structure and evolution.</title>
        <authorList>
            <person name="Lang D."/>
            <person name="Ullrich K.K."/>
            <person name="Murat F."/>
            <person name="Fuchs J."/>
            <person name="Jenkins J."/>
            <person name="Haas F.B."/>
            <person name="Piednoel M."/>
            <person name="Gundlach H."/>
            <person name="Van Bel M."/>
            <person name="Meyberg R."/>
            <person name="Vives C."/>
            <person name="Morata J."/>
            <person name="Symeonidi A."/>
            <person name="Hiss M."/>
            <person name="Muchero W."/>
            <person name="Kamisugi Y."/>
            <person name="Saleh O."/>
            <person name="Blanc G."/>
            <person name="Decker E.L."/>
            <person name="van Gessel N."/>
            <person name="Grimwood J."/>
            <person name="Hayes R.D."/>
            <person name="Graham S.W."/>
            <person name="Gunter L.E."/>
            <person name="McDaniel S.F."/>
            <person name="Hoernstein S.N.W."/>
            <person name="Larsson A."/>
            <person name="Li F.W."/>
            <person name="Perroud P.F."/>
            <person name="Phillips J."/>
            <person name="Ranjan P."/>
            <person name="Rokshar D.S."/>
            <person name="Rothfels C.J."/>
            <person name="Schneider L."/>
            <person name="Shu S."/>
            <person name="Stevenson D.W."/>
            <person name="Thummler F."/>
            <person name="Tillich M."/>
            <person name="Villarreal Aguilar J.C."/>
            <person name="Widiez T."/>
            <person name="Wong G.K."/>
            <person name="Wymore A."/>
            <person name="Zhang Y."/>
            <person name="Zimmer A.D."/>
            <person name="Quatrano R.S."/>
            <person name="Mayer K.F.X."/>
            <person name="Goodstein D."/>
            <person name="Casacuberta J.M."/>
            <person name="Vandepoele K."/>
            <person name="Reski R."/>
            <person name="Cuming A.C."/>
            <person name="Tuskan G.A."/>
            <person name="Maumus F."/>
            <person name="Salse J."/>
            <person name="Schmutz J."/>
            <person name="Rensing S.A."/>
        </authorList>
    </citation>
    <scope>NUCLEOTIDE SEQUENCE [LARGE SCALE GENOMIC DNA]</scope>
    <source>
        <strain evidence="12 13">cv. Gransden 2004</strain>
    </source>
</reference>
<feature type="region of interest" description="Disordered" evidence="8">
    <location>
        <begin position="176"/>
        <end position="197"/>
    </location>
</feature>
<feature type="compositionally biased region" description="Low complexity" evidence="8">
    <location>
        <begin position="573"/>
        <end position="582"/>
    </location>
</feature>
<dbReference type="Gramene" id="Pp3c3_23940V3.1">
    <property type="protein sequence ID" value="Pp3c3_23940V3.1"/>
    <property type="gene ID" value="Pp3c3_23940"/>
</dbReference>
<keyword evidence="9" id="KW-0472">Membrane</keyword>
<dbReference type="Proteomes" id="UP000006727">
    <property type="component" value="Chromosome 3"/>
</dbReference>
<dbReference type="GO" id="GO:0001216">
    <property type="term" value="F:DNA-binding transcription activator activity"/>
    <property type="evidence" value="ECO:0000318"/>
    <property type="project" value="GO_Central"/>
</dbReference>
<evidence type="ECO:0000313" key="13">
    <source>
        <dbReference type="Proteomes" id="UP000006727"/>
    </source>
</evidence>
<dbReference type="PROSITE" id="PS51141">
    <property type="entry name" value="ZF_SBP"/>
    <property type="match status" value="1"/>
</dbReference>
<keyword evidence="5" id="KW-0804">Transcription</keyword>
<dbReference type="InterPro" id="IPR036893">
    <property type="entry name" value="SBP_sf"/>
</dbReference>
<dbReference type="PaxDb" id="3218-PP1S47_14V6.1"/>
<feature type="region of interest" description="Disordered" evidence="8">
    <location>
        <begin position="82"/>
        <end position="162"/>
    </location>
</feature>
<protein>
    <recommendedName>
        <fullName evidence="10">SBP-type domain-containing protein</fullName>
    </recommendedName>
</protein>
<dbReference type="PANTHER" id="PTHR31251">
    <property type="entry name" value="SQUAMOSA PROMOTER-BINDING-LIKE PROTEIN 4"/>
    <property type="match status" value="1"/>
</dbReference>
<feature type="compositionally biased region" description="Basic and acidic residues" evidence="8">
    <location>
        <begin position="82"/>
        <end position="97"/>
    </location>
</feature>
<evidence type="ECO:0000256" key="5">
    <source>
        <dbReference type="ARBA" id="ARBA00023163"/>
    </source>
</evidence>
<dbReference type="FunFam" id="4.10.1100.10:FF:000001">
    <property type="entry name" value="Squamosa promoter-binding-like protein 14"/>
    <property type="match status" value="1"/>
</dbReference>
<dbReference type="EnsemblPlants" id="Pp3c3_23940V3.1">
    <property type="protein sequence ID" value="Pp3c3_23940V3.1"/>
    <property type="gene ID" value="Pp3c3_23940"/>
</dbReference>
<keyword evidence="3 7" id="KW-0863">Zinc-finger</keyword>